<dbReference type="CDD" id="cd00520">
    <property type="entry name" value="RRF"/>
    <property type="match status" value="1"/>
</dbReference>
<dbReference type="SUPFAM" id="SSF55194">
    <property type="entry name" value="Ribosome recycling factor, RRF"/>
    <property type="match status" value="1"/>
</dbReference>
<dbReference type="STRING" id="1797542.A3J59_01885"/>
<comment type="similarity">
    <text evidence="1 3">Belongs to the RRF family.</text>
</comment>
<dbReference type="PANTHER" id="PTHR20982">
    <property type="entry name" value="RIBOSOME RECYCLING FACTOR"/>
    <property type="match status" value="1"/>
</dbReference>
<reference evidence="6 7" key="1">
    <citation type="journal article" date="2016" name="Nat. Commun.">
        <title>Thousands of microbial genomes shed light on interconnected biogeochemical processes in an aquifer system.</title>
        <authorList>
            <person name="Anantharaman K."/>
            <person name="Brown C.T."/>
            <person name="Hug L.A."/>
            <person name="Sharon I."/>
            <person name="Castelle C.J."/>
            <person name="Probst A.J."/>
            <person name="Thomas B.C."/>
            <person name="Singh A."/>
            <person name="Wilkins M.J."/>
            <person name="Karaoz U."/>
            <person name="Brodie E.L."/>
            <person name="Williams K.H."/>
            <person name="Hubbard S.S."/>
            <person name="Banfield J.F."/>
        </authorList>
    </citation>
    <scope>NUCLEOTIDE SEQUENCE [LARGE SCALE GENOMIC DNA]</scope>
</reference>
<comment type="subcellular location">
    <subcellularLocation>
        <location evidence="3">Cytoplasm</location>
    </subcellularLocation>
</comment>
<organism evidence="6 7">
    <name type="scientific">Candidatus Buchananbacteria bacterium RIFCSPHIGHO2_02_FULL_56_16</name>
    <dbReference type="NCBI Taxonomy" id="1797542"/>
    <lineage>
        <taxon>Bacteria</taxon>
        <taxon>Candidatus Buchananiibacteriota</taxon>
    </lineage>
</organism>
<evidence type="ECO:0000313" key="6">
    <source>
        <dbReference type="EMBL" id="OGY51819.1"/>
    </source>
</evidence>
<evidence type="ECO:0000256" key="3">
    <source>
        <dbReference type="HAMAP-Rule" id="MF_00040"/>
    </source>
</evidence>
<feature type="domain" description="Ribosome recycling factor" evidence="5">
    <location>
        <begin position="19"/>
        <end position="181"/>
    </location>
</feature>
<dbReference type="InterPro" id="IPR023584">
    <property type="entry name" value="Ribosome_recyc_fac_dom"/>
</dbReference>
<dbReference type="PANTHER" id="PTHR20982:SF3">
    <property type="entry name" value="MITOCHONDRIAL RIBOSOME RECYCLING FACTOR PSEUDO 1"/>
    <property type="match status" value="1"/>
</dbReference>
<dbReference type="Pfam" id="PF01765">
    <property type="entry name" value="RRF"/>
    <property type="match status" value="1"/>
</dbReference>
<evidence type="ECO:0000256" key="1">
    <source>
        <dbReference type="ARBA" id="ARBA00005912"/>
    </source>
</evidence>
<name>A0A1G1YHM8_9BACT</name>
<protein>
    <recommendedName>
        <fullName evidence="3">Ribosome-recycling factor</fullName>
        <shortName evidence="3">RRF</shortName>
    </recommendedName>
    <alternativeName>
        <fullName evidence="3">Ribosome-releasing factor</fullName>
    </alternativeName>
</protein>
<keyword evidence="2 3" id="KW-0648">Protein biosynthesis</keyword>
<dbReference type="NCBIfam" id="TIGR00496">
    <property type="entry name" value="frr"/>
    <property type="match status" value="1"/>
</dbReference>
<proteinExistence type="inferred from homology"/>
<evidence type="ECO:0000259" key="5">
    <source>
        <dbReference type="Pfam" id="PF01765"/>
    </source>
</evidence>
<comment type="caution">
    <text evidence="6">The sequence shown here is derived from an EMBL/GenBank/DDBJ whole genome shotgun (WGS) entry which is preliminary data.</text>
</comment>
<dbReference type="InterPro" id="IPR002661">
    <property type="entry name" value="Ribosome_recyc_fac"/>
</dbReference>
<dbReference type="Proteomes" id="UP000177310">
    <property type="component" value="Unassembled WGS sequence"/>
</dbReference>
<dbReference type="GO" id="GO:0043023">
    <property type="term" value="F:ribosomal large subunit binding"/>
    <property type="evidence" value="ECO:0007669"/>
    <property type="project" value="TreeGrafter"/>
</dbReference>
<dbReference type="FunFam" id="3.30.1360.40:FF:000001">
    <property type="entry name" value="Ribosome-recycling factor"/>
    <property type="match status" value="1"/>
</dbReference>
<dbReference type="EMBL" id="MHIL01000014">
    <property type="protein sequence ID" value="OGY51819.1"/>
    <property type="molecule type" value="Genomic_DNA"/>
</dbReference>
<accession>A0A1G1YHM8</accession>
<gene>
    <name evidence="3" type="primary">frr</name>
    <name evidence="6" type="ORF">A3J59_01885</name>
</gene>
<dbReference type="GO" id="GO:0005737">
    <property type="term" value="C:cytoplasm"/>
    <property type="evidence" value="ECO:0007669"/>
    <property type="project" value="UniProtKB-SubCell"/>
</dbReference>
<evidence type="ECO:0000313" key="7">
    <source>
        <dbReference type="Proteomes" id="UP000177310"/>
    </source>
</evidence>
<evidence type="ECO:0000256" key="4">
    <source>
        <dbReference type="SAM" id="Coils"/>
    </source>
</evidence>
<dbReference type="HAMAP" id="MF_00040">
    <property type="entry name" value="RRF"/>
    <property type="match status" value="1"/>
</dbReference>
<comment type="function">
    <text evidence="3">Responsible for the release of ribosomes from messenger RNA at the termination of protein biosynthesis. May increase the efficiency of translation by recycling ribosomes from one round of translation to another.</text>
</comment>
<dbReference type="Gene3D" id="1.10.132.20">
    <property type="entry name" value="Ribosome-recycling factor"/>
    <property type="match status" value="1"/>
</dbReference>
<evidence type="ECO:0000256" key="2">
    <source>
        <dbReference type="ARBA" id="ARBA00022917"/>
    </source>
</evidence>
<keyword evidence="3" id="KW-0963">Cytoplasm</keyword>
<sequence>MHPLLADHQPEFENVVAHLREDLLTLRVGRANPIMIEQLLVDAYGTKTPLKQLASITVPSPRTMIVSPWDKSITKDVEKAIREADIGINPVNEGEQVRLTVPQLTEESRKELVKSVSAKMERARIAVRQVRDKVKEAIIKQEKAKAITEDVRYDLIEKLDELIKSLNDDIKEIGAKKEREIIKL</sequence>
<keyword evidence="4" id="KW-0175">Coiled coil</keyword>
<feature type="coiled-coil region" evidence="4">
    <location>
        <begin position="120"/>
        <end position="176"/>
    </location>
</feature>
<dbReference type="Gene3D" id="3.30.1360.40">
    <property type="match status" value="1"/>
</dbReference>
<dbReference type="GO" id="GO:0006415">
    <property type="term" value="P:translational termination"/>
    <property type="evidence" value="ECO:0007669"/>
    <property type="project" value="UniProtKB-UniRule"/>
</dbReference>
<dbReference type="AlphaFoldDB" id="A0A1G1YHM8"/>
<dbReference type="InterPro" id="IPR036191">
    <property type="entry name" value="RRF_sf"/>
</dbReference>